<protein>
    <submittedName>
        <fullName evidence="1">Uncharacterized protein</fullName>
    </submittedName>
</protein>
<sequence>MGQTRPSGSICVIGSAEVRWSKGKWKLAHLLCGLSESSSALGSDKYICRQRLGLGRAFCSLQRATADLVAISRDMRGRFGKEARGAEGEIPELDLVYGQGRRIRKKRNDGTLASSFDGGWMEMISGWQSKCACRPWKALETNLGSLQFACSRLEDLKLQFEGQNLCPQWTHLLSSAFACKRVTNVQMLDSSMQAVSRHQEMKEIDGRLKIRSPLDNGVTC</sequence>
<reference evidence="1" key="2">
    <citation type="submission" date="2025-08" db="UniProtKB">
        <authorList>
            <consortium name="RefSeq"/>
        </authorList>
    </citation>
    <scope>IDENTIFICATION</scope>
</reference>
<name>A0AAJ8BZA6_ASPNG</name>
<evidence type="ECO:0000313" key="1">
    <source>
        <dbReference type="RefSeq" id="XP_059605713.1"/>
    </source>
</evidence>
<reference evidence="1" key="1">
    <citation type="submission" date="2025-02" db="EMBL/GenBank/DDBJ databases">
        <authorList>
            <consortium name="NCBI Genome Project"/>
        </authorList>
    </citation>
    <scope>NUCLEOTIDE SEQUENCE</scope>
</reference>
<accession>A0AAJ8BZA6</accession>
<dbReference type="AlphaFoldDB" id="A0AAJ8BZA6"/>
<dbReference type="GeneID" id="84590560"/>
<organism evidence="1">
    <name type="scientific">Aspergillus niger</name>
    <dbReference type="NCBI Taxonomy" id="5061"/>
    <lineage>
        <taxon>Eukaryota</taxon>
        <taxon>Fungi</taxon>
        <taxon>Dikarya</taxon>
        <taxon>Ascomycota</taxon>
        <taxon>Pezizomycotina</taxon>
        <taxon>Eurotiomycetes</taxon>
        <taxon>Eurotiomycetidae</taxon>
        <taxon>Eurotiales</taxon>
        <taxon>Aspergillaceae</taxon>
        <taxon>Aspergillus</taxon>
        <taxon>Aspergillus subgen. Circumdati</taxon>
    </lineage>
</organism>
<dbReference type="VEuPathDB" id="FungiDB:An02g14020"/>
<dbReference type="KEGG" id="ang:An02g14020"/>
<proteinExistence type="predicted"/>
<gene>
    <name evidence="1" type="ORF">An02g14020</name>
</gene>
<dbReference type="RefSeq" id="XP_059605713.1">
    <property type="nucleotide sequence ID" value="XM_059746783.1"/>
</dbReference>